<proteinExistence type="predicted"/>
<evidence type="ECO:0000313" key="1">
    <source>
        <dbReference type="EMBL" id="MBC1491962.1"/>
    </source>
</evidence>
<evidence type="ECO:0000313" key="2">
    <source>
        <dbReference type="Proteomes" id="UP000533953"/>
    </source>
</evidence>
<dbReference type="Proteomes" id="UP000533953">
    <property type="component" value="Unassembled WGS sequence"/>
</dbReference>
<accession>A0A7X0XD74</accession>
<sequence length="106" mass="11852">MSNQAFDAGGLVSERGDSLLRCQRDLFQKISHEIESITHQKNKIKELEEIESKAIEAHTTVWQGFEGKAGQAAVKDALDIYKKVSTHRDIAETFINSIVTPARGRL</sequence>
<reference evidence="1 2" key="1">
    <citation type="submission" date="2020-03" db="EMBL/GenBank/DDBJ databases">
        <title>Soil Listeria distribution.</title>
        <authorList>
            <person name="Liao J."/>
            <person name="Wiedmann M."/>
        </authorList>
    </citation>
    <scope>NUCLEOTIDE SEQUENCE [LARGE SCALE GENOMIC DNA]</scope>
    <source>
        <strain evidence="1 2">FSL L7-1547</strain>
    </source>
</reference>
<organism evidence="1 2">
    <name type="scientific">Listeria booriae</name>
    <dbReference type="NCBI Taxonomy" id="1552123"/>
    <lineage>
        <taxon>Bacteria</taxon>
        <taxon>Bacillati</taxon>
        <taxon>Bacillota</taxon>
        <taxon>Bacilli</taxon>
        <taxon>Bacillales</taxon>
        <taxon>Listeriaceae</taxon>
        <taxon>Listeria</taxon>
    </lineage>
</organism>
<dbReference type="AlphaFoldDB" id="A0A7X0XD74"/>
<gene>
    <name evidence="1" type="ORF">HCI99_08965</name>
</gene>
<name>A0A7X0XD74_9LIST</name>
<evidence type="ECO:0008006" key="3">
    <source>
        <dbReference type="Google" id="ProtNLM"/>
    </source>
</evidence>
<comment type="caution">
    <text evidence="1">The sequence shown here is derived from an EMBL/GenBank/DDBJ whole genome shotgun (WGS) entry which is preliminary data.</text>
</comment>
<dbReference type="RefSeq" id="WP_185402293.1">
    <property type="nucleotide sequence ID" value="NZ_JAARQY010000003.1"/>
</dbReference>
<protein>
    <recommendedName>
        <fullName evidence="3">LXG domain-containing protein</fullName>
    </recommendedName>
</protein>
<dbReference type="EMBL" id="JAASTX010000009">
    <property type="protein sequence ID" value="MBC1491962.1"/>
    <property type="molecule type" value="Genomic_DNA"/>
</dbReference>